<sequence length="106" mass="11431">MHPELSCQLARRGLRLGSLAPPGASGQQAPARAWQVSLQLLTDGLGERDLATRARASRSLPWEYGLRVGSQGERGGTWPTVSSPAPVRGATGCQVKHIVLHPPWFR</sequence>
<keyword evidence="2" id="KW-1185">Reference proteome</keyword>
<proteinExistence type="predicted"/>
<evidence type="ECO:0000313" key="1">
    <source>
        <dbReference type="EMBL" id="CAE6971821.1"/>
    </source>
</evidence>
<evidence type="ECO:0000313" key="2">
    <source>
        <dbReference type="Proteomes" id="UP000604046"/>
    </source>
</evidence>
<gene>
    <name evidence="1" type="ORF">SNAT2548_LOCUS2659</name>
</gene>
<dbReference type="EMBL" id="CAJNDS010000158">
    <property type="protein sequence ID" value="CAE6971821.1"/>
    <property type="molecule type" value="Genomic_DNA"/>
</dbReference>
<name>A0A812I494_9DINO</name>
<dbReference type="Proteomes" id="UP000604046">
    <property type="component" value="Unassembled WGS sequence"/>
</dbReference>
<dbReference type="AlphaFoldDB" id="A0A812I494"/>
<accession>A0A812I494</accession>
<comment type="caution">
    <text evidence="1">The sequence shown here is derived from an EMBL/GenBank/DDBJ whole genome shotgun (WGS) entry which is preliminary data.</text>
</comment>
<organism evidence="1 2">
    <name type="scientific">Symbiodinium natans</name>
    <dbReference type="NCBI Taxonomy" id="878477"/>
    <lineage>
        <taxon>Eukaryota</taxon>
        <taxon>Sar</taxon>
        <taxon>Alveolata</taxon>
        <taxon>Dinophyceae</taxon>
        <taxon>Suessiales</taxon>
        <taxon>Symbiodiniaceae</taxon>
        <taxon>Symbiodinium</taxon>
    </lineage>
</organism>
<reference evidence="1" key="1">
    <citation type="submission" date="2021-02" db="EMBL/GenBank/DDBJ databases">
        <authorList>
            <person name="Dougan E. K."/>
            <person name="Rhodes N."/>
            <person name="Thang M."/>
            <person name="Chan C."/>
        </authorList>
    </citation>
    <scope>NUCLEOTIDE SEQUENCE</scope>
</reference>
<protein>
    <submittedName>
        <fullName evidence="1">Uncharacterized protein</fullName>
    </submittedName>
</protein>